<dbReference type="Gene3D" id="2.170.210.20">
    <property type="entry name" value="Spindle assembly abnormal protein 6, N-terminal domain"/>
    <property type="match status" value="1"/>
</dbReference>
<feature type="domain" description="Spindle assembly abnormal protein 6 N-terminal" evidence="2">
    <location>
        <begin position="26"/>
        <end position="134"/>
    </location>
</feature>
<dbReference type="OrthoDB" id="49058at2759"/>
<reference evidence="3" key="2">
    <citation type="submission" date="2022-10" db="EMBL/GenBank/DDBJ databases">
        <authorList>
            <consortium name="ENA_rothamsted_submissions"/>
            <consortium name="culmorum"/>
            <person name="King R."/>
        </authorList>
    </citation>
    <scope>NUCLEOTIDE SEQUENCE</scope>
</reference>
<proteinExistence type="predicted"/>
<dbReference type="EMBL" id="OU895879">
    <property type="protein sequence ID" value="CAG9806590.1"/>
    <property type="molecule type" value="Genomic_DNA"/>
</dbReference>
<evidence type="ECO:0000256" key="1">
    <source>
        <dbReference type="SAM" id="Coils"/>
    </source>
</evidence>
<dbReference type="Pfam" id="PF16531">
    <property type="entry name" value="SAS-6_N"/>
    <property type="match status" value="1"/>
</dbReference>
<dbReference type="InterPro" id="IPR038558">
    <property type="entry name" value="SAS-6_N_sf"/>
</dbReference>
<organism evidence="3 4">
    <name type="scientific">Chironomus riparius</name>
    <dbReference type="NCBI Taxonomy" id="315576"/>
    <lineage>
        <taxon>Eukaryota</taxon>
        <taxon>Metazoa</taxon>
        <taxon>Ecdysozoa</taxon>
        <taxon>Arthropoda</taxon>
        <taxon>Hexapoda</taxon>
        <taxon>Insecta</taxon>
        <taxon>Pterygota</taxon>
        <taxon>Neoptera</taxon>
        <taxon>Endopterygota</taxon>
        <taxon>Diptera</taxon>
        <taxon>Nematocera</taxon>
        <taxon>Chironomoidea</taxon>
        <taxon>Chironomidae</taxon>
        <taxon>Chironominae</taxon>
        <taxon>Chironomus</taxon>
    </lineage>
</organism>
<accession>A0A9N9RWN5</accession>
<evidence type="ECO:0000313" key="3">
    <source>
        <dbReference type="EMBL" id="CAG9806590.1"/>
    </source>
</evidence>
<dbReference type="InterPro" id="IPR032396">
    <property type="entry name" value="SAS-6_N"/>
</dbReference>
<evidence type="ECO:0000259" key="2">
    <source>
        <dbReference type="Pfam" id="PF16531"/>
    </source>
</evidence>
<keyword evidence="1" id="KW-0175">Coiled coil</keyword>
<evidence type="ECO:0000313" key="4">
    <source>
        <dbReference type="Proteomes" id="UP001153620"/>
    </source>
</evidence>
<reference evidence="3" key="1">
    <citation type="submission" date="2022-01" db="EMBL/GenBank/DDBJ databases">
        <authorList>
            <person name="King R."/>
        </authorList>
    </citation>
    <scope>NUCLEOTIDE SEQUENCE</scope>
</reference>
<sequence length="405" mass="47763">MDQCFANETNHRLIQQLCPTYQFQINICTFQVNNVKLFNLSLEKLENMIQLRISDVNATNKMYLCTIDGTSYHEIKTEQSLQVNFQGFIDHLVTILDSCKKNELHISLVQNSSHFVLQFYEKRSLKNLIHLFLRVQEASPQVIMHHMNVTLTNLKDEVASVTSQNNFLQNELHKRDFHIQEFQSEIVGLKNKIAENENMILHRNTEEIKRLNQEIKNVETNKEFEENRLKTLVKTYEVKVDQLTRDNFAINEKLMLESKKYETLKHELDDMKKKLNAISADNNRLKNNLNISDGKEKQQRKRIDDINQQMVEYEEKMRLANKEKSNLLAELEAEKQVCSTKKRALQIATDELAKYQETIKQHELMIEKLRKGIDWRTLVLLRMNDEKQRNLLTLATVGQLGMRKN</sequence>
<dbReference type="Proteomes" id="UP001153620">
    <property type="component" value="Chromosome 3"/>
</dbReference>
<dbReference type="AlphaFoldDB" id="A0A9N9RWN5"/>
<gene>
    <name evidence="3" type="ORF">CHIRRI_LOCUS9445</name>
</gene>
<feature type="coiled-coil region" evidence="1">
    <location>
        <begin position="151"/>
        <end position="372"/>
    </location>
</feature>
<keyword evidence="4" id="KW-1185">Reference proteome</keyword>
<protein>
    <recommendedName>
        <fullName evidence="2">Spindle assembly abnormal protein 6 N-terminal domain-containing protein</fullName>
    </recommendedName>
</protein>
<name>A0A9N9RWN5_9DIPT</name>